<evidence type="ECO:0000256" key="3">
    <source>
        <dbReference type="ARBA" id="ARBA00022448"/>
    </source>
</evidence>
<evidence type="ECO:0000256" key="4">
    <source>
        <dbReference type="ARBA" id="ARBA00022475"/>
    </source>
</evidence>
<dbReference type="PANTHER" id="PTHR30269">
    <property type="entry name" value="TRANSMEMBRANE PROTEIN YFCA"/>
    <property type="match status" value="1"/>
</dbReference>
<name>A0A370G2H8_9COXI</name>
<dbReference type="OrthoDB" id="9777163at2"/>
<dbReference type="InterPro" id="IPR052017">
    <property type="entry name" value="TSUP"/>
</dbReference>
<feature type="transmembrane region" description="Helical" evidence="8">
    <location>
        <begin position="46"/>
        <end position="66"/>
    </location>
</feature>
<feature type="transmembrane region" description="Helical" evidence="8">
    <location>
        <begin position="253"/>
        <end position="271"/>
    </location>
</feature>
<evidence type="ECO:0000313" key="10">
    <source>
        <dbReference type="Proteomes" id="UP000254720"/>
    </source>
</evidence>
<keyword evidence="5 8" id="KW-0812">Transmembrane</keyword>
<gene>
    <name evidence="9" type="ORF">C8D86_1416</name>
</gene>
<feature type="transmembrane region" description="Helical" evidence="8">
    <location>
        <begin position="160"/>
        <end position="185"/>
    </location>
</feature>
<comment type="caution">
    <text evidence="9">The sequence shown here is derived from an EMBL/GenBank/DDBJ whole genome shotgun (WGS) entry which is preliminary data.</text>
</comment>
<dbReference type="AlphaFoldDB" id="A0A370G2H8"/>
<keyword evidence="7 8" id="KW-0472">Membrane</keyword>
<sequence>MTILTFSVLLLFFSFLAGLLGALTGLGGGVVVIPVMVLLFHINIHYAMGASLISVIATSSGAAAAYMREGYTNLRVGIFLESTAVVGALIGALLIAVVSKTFLAVLFSLIMFFSAYLTMKRREEHETYTTSHPWATALKLDSTYPFKNQMTPYHVQNVPLALFIMGIAGMISGLLGIGSGALKVLAMDQSLRLPYKVATTTSNFMIGITAAVSAGIYFSHGYIDPAITFPVMIGVIVGSFSGAKILPKIQNRILRIVFSIVICLIGLQMLYKALTGAV</sequence>
<dbReference type="Pfam" id="PF01925">
    <property type="entry name" value="TauE"/>
    <property type="match status" value="1"/>
</dbReference>
<dbReference type="EMBL" id="QQAX01000041">
    <property type="protein sequence ID" value="RDI37206.1"/>
    <property type="molecule type" value="Genomic_DNA"/>
</dbReference>
<protein>
    <recommendedName>
        <fullName evidence="8">Probable membrane transporter protein</fullName>
    </recommendedName>
</protein>
<feature type="transmembrane region" description="Helical" evidence="8">
    <location>
        <begin position="6"/>
        <end position="39"/>
    </location>
</feature>
<dbReference type="PANTHER" id="PTHR30269:SF23">
    <property type="entry name" value="MEMBRANE TRANSPORTER PROTEIN YDHB-RELATED"/>
    <property type="match status" value="1"/>
</dbReference>
<dbReference type="GO" id="GO:0005886">
    <property type="term" value="C:plasma membrane"/>
    <property type="evidence" value="ECO:0007669"/>
    <property type="project" value="UniProtKB-SubCell"/>
</dbReference>
<evidence type="ECO:0000256" key="6">
    <source>
        <dbReference type="ARBA" id="ARBA00022989"/>
    </source>
</evidence>
<organism evidence="9 10">
    <name type="scientific">Aquicella lusitana</name>
    <dbReference type="NCBI Taxonomy" id="254246"/>
    <lineage>
        <taxon>Bacteria</taxon>
        <taxon>Pseudomonadati</taxon>
        <taxon>Pseudomonadota</taxon>
        <taxon>Gammaproteobacteria</taxon>
        <taxon>Legionellales</taxon>
        <taxon>Coxiellaceae</taxon>
        <taxon>Aquicella</taxon>
    </lineage>
</organism>
<evidence type="ECO:0000256" key="7">
    <source>
        <dbReference type="ARBA" id="ARBA00023136"/>
    </source>
</evidence>
<evidence type="ECO:0000313" key="9">
    <source>
        <dbReference type="EMBL" id="RDI37206.1"/>
    </source>
</evidence>
<feature type="transmembrane region" description="Helical" evidence="8">
    <location>
        <begin position="197"/>
        <end position="220"/>
    </location>
</feature>
<keyword evidence="4 8" id="KW-1003">Cell membrane</keyword>
<reference evidence="9 10" key="1">
    <citation type="submission" date="2018-07" db="EMBL/GenBank/DDBJ databases">
        <title>Genomic Encyclopedia of Type Strains, Phase IV (KMG-IV): sequencing the most valuable type-strain genomes for metagenomic binning, comparative biology and taxonomic classification.</title>
        <authorList>
            <person name="Goeker M."/>
        </authorList>
    </citation>
    <scope>NUCLEOTIDE SEQUENCE [LARGE SCALE GENOMIC DNA]</scope>
    <source>
        <strain evidence="9 10">DSM 16500</strain>
    </source>
</reference>
<evidence type="ECO:0000256" key="8">
    <source>
        <dbReference type="RuleBase" id="RU363041"/>
    </source>
</evidence>
<evidence type="ECO:0000256" key="1">
    <source>
        <dbReference type="ARBA" id="ARBA00004651"/>
    </source>
</evidence>
<dbReference type="InterPro" id="IPR002781">
    <property type="entry name" value="TM_pro_TauE-like"/>
</dbReference>
<evidence type="ECO:0000256" key="2">
    <source>
        <dbReference type="ARBA" id="ARBA00009142"/>
    </source>
</evidence>
<proteinExistence type="inferred from homology"/>
<dbReference type="Proteomes" id="UP000254720">
    <property type="component" value="Unassembled WGS sequence"/>
</dbReference>
<comment type="subcellular location">
    <subcellularLocation>
        <location evidence="1 8">Cell membrane</location>
        <topology evidence="1 8">Multi-pass membrane protein</topology>
    </subcellularLocation>
</comment>
<dbReference type="RefSeq" id="WP_114835468.1">
    <property type="nucleotide sequence ID" value="NZ_LR699115.1"/>
</dbReference>
<keyword evidence="6 8" id="KW-1133">Transmembrane helix</keyword>
<feature type="transmembrane region" description="Helical" evidence="8">
    <location>
        <begin position="226"/>
        <end position="246"/>
    </location>
</feature>
<keyword evidence="10" id="KW-1185">Reference proteome</keyword>
<comment type="similarity">
    <text evidence="2 8">Belongs to the 4-toluene sulfonate uptake permease (TSUP) (TC 2.A.102) family.</text>
</comment>
<accession>A0A370G2H8</accession>
<evidence type="ECO:0000256" key="5">
    <source>
        <dbReference type="ARBA" id="ARBA00022692"/>
    </source>
</evidence>
<keyword evidence="3" id="KW-0813">Transport</keyword>
<feature type="transmembrane region" description="Helical" evidence="8">
    <location>
        <begin position="78"/>
        <end position="97"/>
    </location>
</feature>
<feature type="transmembrane region" description="Helical" evidence="8">
    <location>
        <begin position="102"/>
        <end position="119"/>
    </location>
</feature>